<comment type="caution">
    <text evidence="3">The sequence shown here is derived from an EMBL/GenBank/DDBJ whole genome shotgun (WGS) entry which is preliminary data.</text>
</comment>
<gene>
    <name evidence="3" type="ORF">ESV85_09120</name>
</gene>
<name>A0A5C7AWX3_9BACT</name>
<dbReference type="Proteomes" id="UP000321935">
    <property type="component" value="Unassembled WGS sequence"/>
</dbReference>
<dbReference type="AlphaFoldDB" id="A0A5C7AWX3"/>
<proteinExistence type="predicted"/>
<protein>
    <submittedName>
        <fullName evidence="3">YcxB family protein</fullName>
    </submittedName>
</protein>
<feature type="domain" description="YcxB-like C-terminal" evidence="2">
    <location>
        <begin position="106"/>
        <end position="166"/>
    </location>
</feature>
<reference evidence="3 4" key="1">
    <citation type="submission" date="2019-08" db="EMBL/GenBank/DDBJ databases">
        <title>Genomes sequence of Algoriphagus aquimarinus ACAM450.</title>
        <authorList>
            <person name="Bowman J.P."/>
        </authorList>
    </citation>
    <scope>NUCLEOTIDE SEQUENCE [LARGE SCALE GENOMIC DNA]</scope>
    <source>
        <strain evidence="3 4">ACAM 450</strain>
    </source>
</reference>
<evidence type="ECO:0000259" key="2">
    <source>
        <dbReference type="Pfam" id="PF14317"/>
    </source>
</evidence>
<sequence>MKLKFEIQKDDLFSFYKFSEWYSPEKEDFRFKQRLNFGFILFFLPFTLFIFSDQNFNLLFFIGLPFFGFGFFIAKPLMTLKLKSTFEKFLKNSKNQGLTGEKTLEFSADHIQWFDLNSEGKFSINEIDKFLDDRYNYYIYLCNLSALIIPKRIFTTEYKVQEFEDWLNDTRSKSSSIKPFRYFE</sequence>
<feature type="transmembrane region" description="Helical" evidence="1">
    <location>
        <begin position="58"/>
        <end position="78"/>
    </location>
</feature>
<keyword evidence="1" id="KW-0812">Transmembrane</keyword>
<feature type="transmembrane region" description="Helical" evidence="1">
    <location>
        <begin position="35"/>
        <end position="52"/>
    </location>
</feature>
<dbReference type="EMBL" id="VORW01000004">
    <property type="protein sequence ID" value="TXE12193.1"/>
    <property type="molecule type" value="Genomic_DNA"/>
</dbReference>
<organism evidence="3 4">
    <name type="scientific">Algoriphagus aquimarinus</name>
    <dbReference type="NCBI Taxonomy" id="237018"/>
    <lineage>
        <taxon>Bacteria</taxon>
        <taxon>Pseudomonadati</taxon>
        <taxon>Bacteroidota</taxon>
        <taxon>Cytophagia</taxon>
        <taxon>Cytophagales</taxon>
        <taxon>Cyclobacteriaceae</taxon>
        <taxon>Algoriphagus</taxon>
    </lineage>
</organism>
<evidence type="ECO:0000256" key="1">
    <source>
        <dbReference type="SAM" id="Phobius"/>
    </source>
</evidence>
<accession>A0A5C7AWX3</accession>
<dbReference type="Pfam" id="PF14317">
    <property type="entry name" value="YcxB"/>
    <property type="match status" value="1"/>
</dbReference>
<evidence type="ECO:0000313" key="3">
    <source>
        <dbReference type="EMBL" id="TXE12193.1"/>
    </source>
</evidence>
<dbReference type="InterPro" id="IPR025588">
    <property type="entry name" value="YcxB-like_C"/>
</dbReference>
<keyword evidence="1" id="KW-0472">Membrane</keyword>
<keyword evidence="1" id="KW-1133">Transmembrane helix</keyword>
<evidence type="ECO:0000313" key="4">
    <source>
        <dbReference type="Proteomes" id="UP000321935"/>
    </source>
</evidence>